<dbReference type="EMBL" id="AMEZ01000071">
    <property type="protein sequence ID" value="EKY25312.1"/>
    <property type="molecule type" value="Genomic_DNA"/>
</dbReference>
<dbReference type="AlphaFoldDB" id="L1QCL1"/>
<dbReference type="CDD" id="cd07716">
    <property type="entry name" value="RNaseZ_short-form-like_MBL-fold"/>
    <property type="match status" value="1"/>
</dbReference>
<dbReference type="eggNOG" id="COG1234">
    <property type="taxonomic scope" value="Bacteria"/>
</dbReference>
<dbReference type="STRING" id="545697.HMPREF0216_02535"/>
<dbReference type="HOGENOM" id="CLU_031317_3_1_9"/>
<dbReference type="Gene3D" id="3.60.15.10">
    <property type="entry name" value="Ribonuclease Z/Hydroxyacylglutathione hydrolase-like"/>
    <property type="match status" value="1"/>
</dbReference>
<accession>L1QCL1</accession>
<dbReference type="Proteomes" id="UP000010420">
    <property type="component" value="Unassembled WGS sequence"/>
</dbReference>
<evidence type="ECO:0000259" key="1">
    <source>
        <dbReference type="SMART" id="SM00849"/>
    </source>
</evidence>
<organism evidence="2 3">
    <name type="scientific">Clostridium celatum DSM 1785</name>
    <dbReference type="NCBI Taxonomy" id="545697"/>
    <lineage>
        <taxon>Bacteria</taxon>
        <taxon>Bacillati</taxon>
        <taxon>Bacillota</taxon>
        <taxon>Clostridia</taxon>
        <taxon>Eubacteriales</taxon>
        <taxon>Clostridiaceae</taxon>
        <taxon>Clostridium</taxon>
    </lineage>
</organism>
<evidence type="ECO:0000313" key="3">
    <source>
        <dbReference type="Proteomes" id="UP000010420"/>
    </source>
</evidence>
<proteinExistence type="predicted"/>
<gene>
    <name evidence="2" type="ORF">HMPREF0216_02535</name>
</gene>
<dbReference type="PANTHER" id="PTHR46018:SF4">
    <property type="entry name" value="METALLO-HYDROLASE YHFI-RELATED"/>
    <property type="match status" value="1"/>
</dbReference>
<dbReference type="OrthoDB" id="9800940at2"/>
<feature type="domain" description="Metallo-beta-lactamase" evidence="1">
    <location>
        <begin position="18"/>
        <end position="208"/>
    </location>
</feature>
<dbReference type="InterPro" id="IPR036866">
    <property type="entry name" value="RibonucZ/Hydroxyglut_hydro"/>
</dbReference>
<dbReference type="Pfam" id="PF12706">
    <property type="entry name" value="Lactamase_B_2"/>
    <property type="match status" value="1"/>
</dbReference>
<dbReference type="PATRIC" id="fig|545697.3.peg.2496"/>
<dbReference type="SMART" id="SM00849">
    <property type="entry name" value="Lactamase_B"/>
    <property type="match status" value="1"/>
</dbReference>
<dbReference type="RefSeq" id="WP_005214489.1">
    <property type="nucleotide sequence ID" value="NZ_KB291661.1"/>
</dbReference>
<dbReference type="PANTHER" id="PTHR46018">
    <property type="entry name" value="ZINC PHOSPHODIESTERASE ELAC PROTEIN 1"/>
    <property type="match status" value="1"/>
</dbReference>
<dbReference type="GO" id="GO:0042781">
    <property type="term" value="F:3'-tRNA processing endoribonuclease activity"/>
    <property type="evidence" value="ECO:0007669"/>
    <property type="project" value="TreeGrafter"/>
</dbReference>
<name>L1QCL1_9CLOT</name>
<evidence type="ECO:0000313" key="2">
    <source>
        <dbReference type="EMBL" id="EKY25312.1"/>
    </source>
</evidence>
<sequence>MKITIIGCDGAYPRVNGATSAYLIEDKKTKILLDCGSGSIARLQNHINLSELNGVIISHYHRDHYADLECMHFATMLDTFSEARKEPLVIYGPGEEEILAYKKFCIGKNFKKEEKFTIGSLTFSTHINKHGVEAYSIKVTNEEGKTIVYTGDTGYYNELPEFCKDANILVAEASCYEYERGRMSGHMTAIEAATVAKEGNVDTLVLTHLPHHGDIEDLLKEANTAFDKEILLAKYDLIIEV</sequence>
<reference evidence="2 3" key="1">
    <citation type="submission" date="2012-05" db="EMBL/GenBank/DDBJ databases">
        <authorList>
            <person name="Weinstock G."/>
            <person name="Sodergren E."/>
            <person name="Lobos E.A."/>
            <person name="Fulton L."/>
            <person name="Fulton R."/>
            <person name="Courtney L."/>
            <person name="Fronick C."/>
            <person name="O'Laughlin M."/>
            <person name="Godfrey J."/>
            <person name="Wilson R.M."/>
            <person name="Miner T."/>
            <person name="Farmer C."/>
            <person name="Delehaunty K."/>
            <person name="Cordes M."/>
            <person name="Minx P."/>
            <person name="Tomlinson C."/>
            <person name="Chen J."/>
            <person name="Wollam A."/>
            <person name="Pepin K.H."/>
            <person name="Bhonagiri V."/>
            <person name="Zhang X."/>
            <person name="Suruliraj S."/>
            <person name="Warren W."/>
            <person name="Mitreva M."/>
            <person name="Mardis E.R."/>
            <person name="Wilson R.K."/>
        </authorList>
    </citation>
    <scope>NUCLEOTIDE SEQUENCE [LARGE SCALE GENOMIC DNA]</scope>
    <source>
        <strain evidence="2 3">DSM 1785</strain>
    </source>
</reference>
<protein>
    <submittedName>
        <fullName evidence="2">Metallo-beta-lactamase domain protein</fullName>
    </submittedName>
</protein>
<dbReference type="SUPFAM" id="SSF56281">
    <property type="entry name" value="Metallo-hydrolase/oxidoreductase"/>
    <property type="match status" value="1"/>
</dbReference>
<dbReference type="InterPro" id="IPR001279">
    <property type="entry name" value="Metallo-B-lactamas"/>
</dbReference>
<comment type="caution">
    <text evidence="2">The sequence shown here is derived from an EMBL/GenBank/DDBJ whole genome shotgun (WGS) entry which is preliminary data.</text>
</comment>
<keyword evidence="3" id="KW-1185">Reference proteome</keyword>